<protein>
    <recommendedName>
        <fullName evidence="1">Transposase IS204/IS1001/IS1096/IS1165 DDE domain-containing protein</fullName>
    </recommendedName>
</protein>
<keyword evidence="3" id="KW-1185">Reference proteome</keyword>
<organism evidence="2 3">
    <name type="scientific">Polaromonas vacuolata</name>
    <dbReference type="NCBI Taxonomy" id="37448"/>
    <lineage>
        <taxon>Bacteria</taxon>
        <taxon>Pseudomonadati</taxon>
        <taxon>Pseudomonadota</taxon>
        <taxon>Betaproteobacteria</taxon>
        <taxon>Burkholderiales</taxon>
        <taxon>Comamonadaceae</taxon>
        <taxon>Polaromonas</taxon>
    </lineage>
</organism>
<evidence type="ECO:0000313" key="3">
    <source>
        <dbReference type="Proteomes" id="UP000502041"/>
    </source>
</evidence>
<reference evidence="2 3" key="1">
    <citation type="submission" date="2020-04" db="EMBL/GenBank/DDBJ databases">
        <title>Complete genome of a Psychrophilic, Marine, Gas Vacuolate Bacterium Polaromonas vacuolata KCTC 22033T.</title>
        <authorList>
            <person name="Hwang K."/>
            <person name="Kim K.M."/>
        </authorList>
    </citation>
    <scope>NUCLEOTIDE SEQUENCE [LARGE SCALE GENOMIC DNA]</scope>
    <source>
        <strain evidence="2 3">KCTC 22033</strain>
    </source>
</reference>
<dbReference type="PANTHER" id="PTHR33498">
    <property type="entry name" value="TRANSPOSASE FOR INSERTION SEQUENCE ELEMENT IS1557"/>
    <property type="match status" value="1"/>
</dbReference>
<dbReference type="EMBL" id="CP051461">
    <property type="protein sequence ID" value="QJC57950.1"/>
    <property type="molecule type" value="Genomic_DNA"/>
</dbReference>
<dbReference type="InterPro" id="IPR002560">
    <property type="entry name" value="Transposase_DDE"/>
</dbReference>
<gene>
    <name evidence="2" type="ORF">HC248_03282</name>
</gene>
<evidence type="ECO:0000259" key="1">
    <source>
        <dbReference type="Pfam" id="PF01610"/>
    </source>
</evidence>
<sequence length="172" mass="19722">MTDFFIKLLEVCPTTQDVCKLTRLSWSTVNSIMVSAVERGMLRRTTDSIDYLRIDEKSSQKGHSYVTILADIASFQVLDLVKERKLTAAQDLIEILSPKQRQSVKAVAMDMWLAFMRAARQYVPQAAIMHDKFHVSKYLRDAVITVRKQEHRRLSQQGASPFTGSKCVWLKI</sequence>
<dbReference type="Pfam" id="PF01610">
    <property type="entry name" value="DDE_Tnp_ISL3"/>
    <property type="match status" value="1"/>
</dbReference>
<dbReference type="InterPro" id="IPR047951">
    <property type="entry name" value="Transpos_ISL3"/>
</dbReference>
<feature type="domain" description="Transposase IS204/IS1001/IS1096/IS1165 DDE" evidence="1">
    <location>
        <begin position="53"/>
        <end position="171"/>
    </location>
</feature>
<evidence type="ECO:0000313" key="2">
    <source>
        <dbReference type="EMBL" id="QJC57950.1"/>
    </source>
</evidence>
<dbReference type="AlphaFoldDB" id="A0A6H2HDP0"/>
<dbReference type="PANTHER" id="PTHR33498:SF1">
    <property type="entry name" value="TRANSPOSASE FOR INSERTION SEQUENCE ELEMENT IS1557"/>
    <property type="match status" value="1"/>
</dbReference>
<name>A0A6H2HDP0_9BURK</name>
<proteinExistence type="predicted"/>
<dbReference type="Proteomes" id="UP000502041">
    <property type="component" value="Chromosome"/>
</dbReference>
<accession>A0A6H2HDP0</accession>
<dbReference type="KEGG" id="pvac:HC248_03282"/>